<dbReference type="EMBL" id="JAKJXP020000013">
    <property type="protein sequence ID" value="KAK7755354.1"/>
    <property type="molecule type" value="Genomic_DNA"/>
</dbReference>
<evidence type="ECO:0000256" key="5">
    <source>
        <dbReference type="ARBA" id="ARBA00038359"/>
    </source>
</evidence>
<protein>
    <recommendedName>
        <fullName evidence="7">Rhodopsin domain-containing protein</fullName>
    </recommendedName>
</protein>
<accession>A0AAN9V6B0</accession>
<evidence type="ECO:0000313" key="8">
    <source>
        <dbReference type="EMBL" id="KAK7755354.1"/>
    </source>
</evidence>
<organism evidence="8 9">
    <name type="scientific">Diatrype stigma</name>
    <dbReference type="NCBI Taxonomy" id="117547"/>
    <lineage>
        <taxon>Eukaryota</taxon>
        <taxon>Fungi</taxon>
        <taxon>Dikarya</taxon>
        <taxon>Ascomycota</taxon>
        <taxon>Pezizomycotina</taxon>
        <taxon>Sordariomycetes</taxon>
        <taxon>Xylariomycetidae</taxon>
        <taxon>Xylariales</taxon>
        <taxon>Diatrypaceae</taxon>
        <taxon>Diatrype</taxon>
    </lineage>
</organism>
<gene>
    <name evidence="8" type="ORF">SLS62_002580</name>
</gene>
<feature type="transmembrane region" description="Helical" evidence="6">
    <location>
        <begin position="63"/>
        <end position="82"/>
    </location>
</feature>
<comment type="subcellular location">
    <subcellularLocation>
        <location evidence="1">Membrane</location>
        <topology evidence="1">Multi-pass membrane protein</topology>
    </subcellularLocation>
</comment>
<sequence>MDFAFAIFPWFIIWDLNMKRKEKITVACGLSLGIFAGVCGIVRTVALNGLNAQEYIYDTVDMLIWSATESLTTLICSSIPVLRPLYARIKYGSKGDSSNKSNTYDMPHYGSRKYALGSHGGGPKSGNHAVISYNKDNGSDETILRDARMGRAMTGGIQRTDEILVSFSKDP</sequence>
<evidence type="ECO:0000259" key="7">
    <source>
        <dbReference type="Pfam" id="PF20684"/>
    </source>
</evidence>
<dbReference type="PANTHER" id="PTHR33048:SF93">
    <property type="entry name" value="INTEGRAL MEMBRANE PROTEIN"/>
    <property type="match status" value="1"/>
</dbReference>
<feature type="domain" description="Rhodopsin" evidence="7">
    <location>
        <begin position="2"/>
        <end position="87"/>
    </location>
</feature>
<name>A0AAN9V6B0_9PEZI</name>
<dbReference type="InterPro" id="IPR052337">
    <property type="entry name" value="SAT4-like"/>
</dbReference>
<dbReference type="PANTHER" id="PTHR33048">
    <property type="entry name" value="PTH11-LIKE INTEGRAL MEMBRANE PROTEIN (AFU_ORTHOLOGUE AFUA_5G11245)"/>
    <property type="match status" value="1"/>
</dbReference>
<dbReference type="Pfam" id="PF20684">
    <property type="entry name" value="Fung_rhodopsin"/>
    <property type="match status" value="1"/>
</dbReference>
<feature type="transmembrane region" description="Helical" evidence="6">
    <location>
        <begin position="24"/>
        <end position="43"/>
    </location>
</feature>
<dbReference type="AlphaFoldDB" id="A0AAN9V6B0"/>
<keyword evidence="9" id="KW-1185">Reference proteome</keyword>
<evidence type="ECO:0000256" key="6">
    <source>
        <dbReference type="SAM" id="Phobius"/>
    </source>
</evidence>
<dbReference type="Proteomes" id="UP001320420">
    <property type="component" value="Unassembled WGS sequence"/>
</dbReference>
<proteinExistence type="inferred from homology"/>
<evidence type="ECO:0000256" key="2">
    <source>
        <dbReference type="ARBA" id="ARBA00022692"/>
    </source>
</evidence>
<evidence type="ECO:0000313" key="9">
    <source>
        <dbReference type="Proteomes" id="UP001320420"/>
    </source>
</evidence>
<keyword evidence="4 6" id="KW-0472">Membrane</keyword>
<evidence type="ECO:0000256" key="4">
    <source>
        <dbReference type="ARBA" id="ARBA00023136"/>
    </source>
</evidence>
<dbReference type="InterPro" id="IPR049326">
    <property type="entry name" value="Rhodopsin_dom_fungi"/>
</dbReference>
<keyword evidence="3 6" id="KW-1133">Transmembrane helix</keyword>
<keyword evidence="2 6" id="KW-0812">Transmembrane</keyword>
<comment type="similarity">
    <text evidence="5">Belongs to the SAT4 family.</text>
</comment>
<evidence type="ECO:0000256" key="1">
    <source>
        <dbReference type="ARBA" id="ARBA00004141"/>
    </source>
</evidence>
<evidence type="ECO:0000256" key="3">
    <source>
        <dbReference type="ARBA" id="ARBA00022989"/>
    </source>
</evidence>
<reference evidence="8 9" key="1">
    <citation type="submission" date="2024-02" db="EMBL/GenBank/DDBJ databases">
        <title>De novo assembly and annotation of 12 fungi associated with fruit tree decline syndrome in Ontario, Canada.</title>
        <authorList>
            <person name="Sulman M."/>
            <person name="Ellouze W."/>
            <person name="Ilyukhin E."/>
        </authorList>
    </citation>
    <scope>NUCLEOTIDE SEQUENCE [LARGE SCALE GENOMIC DNA]</scope>
    <source>
        <strain evidence="8 9">M11/M66-122</strain>
    </source>
</reference>
<dbReference type="GO" id="GO:0016020">
    <property type="term" value="C:membrane"/>
    <property type="evidence" value="ECO:0007669"/>
    <property type="project" value="UniProtKB-SubCell"/>
</dbReference>
<comment type="caution">
    <text evidence="8">The sequence shown here is derived from an EMBL/GenBank/DDBJ whole genome shotgun (WGS) entry which is preliminary data.</text>
</comment>